<keyword evidence="1" id="KW-0378">Hydrolase</keyword>
<reference evidence="2" key="1">
    <citation type="journal article" date="2020" name="Plant J.">
        <title>Transposons played a major role in the diversification between the closely related almond and peach genomes: results from the almond genome sequence.</title>
        <authorList>
            <person name="Alioto T."/>
            <person name="Alexiou K.G."/>
            <person name="Bardil A."/>
            <person name="Barteri F."/>
            <person name="Castanera R."/>
            <person name="Cruz F."/>
            <person name="Dhingra A."/>
            <person name="Duval H."/>
            <person name="Fernandez I Marti A."/>
            <person name="Frias L."/>
            <person name="Galan B."/>
            <person name="Garcia J.L."/>
            <person name="Howad W."/>
            <person name="Gomez-Garrido J."/>
            <person name="Gut M."/>
            <person name="Julca I."/>
            <person name="Morata J."/>
            <person name="Puigdomenech P."/>
            <person name="Ribeca P."/>
            <person name="Rubio Cabetas M.J."/>
            <person name="Vlasova A."/>
            <person name="Wirthensohn M."/>
            <person name="Garcia-Mas J."/>
            <person name="Gabaldon T."/>
            <person name="Casacuberta J.M."/>
            <person name="Arus P."/>
        </authorList>
    </citation>
    <scope>NUCLEOTIDE SEQUENCE [LARGE SCALE GENOMIC DNA]</scope>
    <source>
        <strain evidence="2">cv. Texas</strain>
    </source>
</reference>
<dbReference type="EMBL" id="CABIKO010000007">
    <property type="protein sequence ID" value="VVA13213.1"/>
    <property type="molecule type" value="Genomic_DNA"/>
</dbReference>
<dbReference type="PANTHER" id="PTHR45786:SF74">
    <property type="entry name" value="ATP-DEPENDENT DNA HELICASE"/>
    <property type="match status" value="1"/>
</dbReference>
<keyword evidence="1" id="KW-0547">Nucleotide-binding</keyword>
<protein>
    <submittedName>
        <fullName evidence="1">PREDICTED: DNA helicase PIF1</fullName>
    </submittedName>
</protein>
<evidence type="ECO:0000313" key="2">
    <source>
        <dbReference type="Proteomes" id="UP000327085"/>
    </source>
</evidence>
<evidence type="ECO:0000313" key="1">
    <source>
        <dbReference type="EMBL" id="VVA13213.1"/>
    </source>
</evidence>
<name>A0A5E4EBM8_PRUDU</name>
<keyword evidence="1" id="KW-0347">Helicase</keyword>
<accession>A0A5E4EBM8</accession>
<gene>
    <name evidence="1" type="ORF">ALMOND_2B023575</name>
</gene>
<sequence length="161" mass="18721">MFDQTNELVKLFRTIRDSFEKDSLPPQKITLLGRQSNDGKQYEQPTCDEIGGLIVGDIGLFDSNRDIIIEFKSGELKRVTKLHPKYMSLQYPLLFPFGEDGYTPDLKYHCTNYGSKRKRISMRAFIAYQIQERAFQFDTLLKGGRLFQQFLVDAYATLEED</sequence>
<dbReference type="Proteomes" id="UP000327085">
    <property type="component" value="Chromosome 1"/>
</dbReference>
<keyword evidence="1" id="KW-0067">ATP-binding</keyword>
<dbReference type="PANTHER" id="PTHR45786">
    <property type="entry name" value="DNA BINDING PROTEIN-LIKE"/>
    <property type="match status" value="1"/>
</dbReference>
<dbReference type="OMA" id="HISHGHV"/>
<dbReference type="AlphaFoldDB" id="A0A5E4EBM8"/>
<dbReference type="GO" id="GO:0004386">
    <property type="term" value="F:helicase activity"/>
    <property type="evidence" value="ECO:0007669"/>
    <property type="project" value="UniProtKB-KW"/>
</dbReference>
<dbReference type="Gramene" id="VVA13213">
    <property type="protein sequence ID" value="VVA13213"/>
    <property type="gene ID" value="Prudul26B023575"/>
</dbReference>
<dbReference type="InParanoid" id="A0A5E4EBM8"/>
<organism evidence="1 2">
    <name type="scientific">Prunus dulcis</name>
    <name type="common">Almond</name>
    <name type="synonym">Amygdalus dulcis</name>
    <dbReference type="NCBI Taxonomy" id="3755"/>
    <lineage>
        <taxon>Eukaryota</taxon>
        <taxon>Viridiplantae</taxon>
        <taxon>Streptophyta</taxon>
        <taxon>Embryophyta</taxon>
        <taxon>Tracheophyta</taxon>
        <taxon>Spermatophyta</taxon>
        <taxon>Magnoliopsida</taxon>
        <taxon>eudicotyledons</taxon>
        <taxon>Gunneridae</taxon>
        <taxon>Pentapetalae</taxon>
        <taxon>rosids</taxon>
        <taxon>fabids</taxon>
        <taxon>Rosales</taxon>
        <taxon>Rosaceae</taxon>
        <taxon>Amygdaloideae</taxon>
        <taxon>Amygdaleae</taxon>
        <taxon>Prunus</taxon>
    </lineage>
</organism>
<proteinExistence type="predicted"/>